<dbReference type="OMA" id="EIETTHM"/>
<evidence type="ECO:0000256" key="1">
    <source>
        <dbReference type="ARBA" id="ARBA00004141"/>
    </source>
</evidence>
<feature type="transmembrane region" description="Helical" evidence="5">
    <location>
        <begin position="122"/>
        <end position="145"/>
    </location>
</feature>
<keyword evidence="3 5" id="KW-1133">Transmembrane helix</keyword>
<feature type="transmembrane region" description="Helical" evidence="5">
    <location>
        <begin position="62"/>
        <end position="85"/>
    </location>
</feature>
<evidence type="ECO:0000259" key="6">
    <source>
        <dbReference type="PROSITE" id="PS50850"/>
    </source>
</evidence>
<dbReference type="InterPro" id="IPR036259">
    <property type="entry name" value="MFS_trans_sf"/>
</dbReference>
<evidence type="ECO:0000313" key="8">
    <source>
        <dbReference type="Proteomes" id="UP000822369"/>
    </source>
</evidence>
<comment type="subcellular location">
    <subcellularLocation>
        <location evidence="1">Membrane</location>
        <topology evidence="1">Multi-pass membrane protein</topology>
    </subcellularLocation>
</comment>
<dbReference type="Pfam" id="PF00083">
    <property type="entry name" value="Sugar_tr"/>
    <property type="match status" value="1"/>
</dbReference>
<evidence type="ECO:0000256" key="5">
    <source>
        <dbReference type="SAM" id="Phobius"/>
    </source>
</evidence>
<dbReference type="Gene3D" id="1.20.1250.20">
    <property type="entry name" value="MFS general substrate transporter like domains"/>
    <property type="match status" value="1"/>
</dbReference>
<dbReference type="PANTHER" id="PTHR24064">
    <property type="entry name" value="SOLUTE CARRIER FAMILY 22 MEMBER"/>
    <property type="match status" value="1"/>
</dbReference>
<organism evidence="7 8">
    <name type="scientific">Nothobranchius furzeri</name>
    <name type="common">Turquoise killifish</name>
    <dbReference type="NCBI Taxonomy" id="105023"/>
    <lineage>
        <taxon>Eukaryota</taxon>
        <taxon>Metazoa</taxon>
        <taxon>Chordata</taxon>
        <taxon>Craniata</taxon>
        <taxon>Vertebrata</taxon>
        <taxon>Euteleostomi</taxon>
        <taxon>Actinopterygii</taxon>
        <taxon>Neopterygii</taxon>
        <taxon>Teleostei</taxon>
        <taxon>Neoteleostei</taxon>
        <taxon>Acanthomorphata</taxon>
        <taxon>Ovalentaria</taxon>
        <taxon>Atherinomorphae</taxon>
        <taxon>Cyprinodontiformes</taxon>
        <taxon>Nothobranchiidae</taxon>
        <taxon>Nothobranchius</taxon>
    </lineage>
</organism>
<dbReference type="KEGG" id="nfu:107389453"/>
<dbReference type="InterPro" id="IPR005828">
    <property type="entry name" value="MFS_sugar_transport-like"/>
</dbReference>
<name>A0A9D2Y8C6_NOTFU</name>
<evidence type="ECO:0000256" key="4">
    <source>
        <dbReference type="ARBA" id="ARBA00023136"/>
    </source>
</evidence>
<proteinExistence type="predicted"/>
<reference evidence="7" key="1">
    <citation type="submission" date="2020-03" db="EMBL/GenBank/DDBJ databases">
        <title>Intra-Species Differences in Population Size shape Life History and Genome Evolution.</title>
        <authorList>
            <person name="Willemsen D."/>
            <person name="Cui R."/>
            <person name="Valenzano D.R."/>
        </authorList>
    </citation>
    <scope>NUCLEOTIDE SEQUENCE</scope>
    <source>
        <strain evidence="7">GRZ</strain>
        <tissue evidence="7">Whole</tissue>
    </source>
</reference>
<feature type="domain" description="Major facilitator superfamily (MFS) profile" evidence="6">
    <location>
        <begin position="1"/>
        <end position="150"/>
    </location>
</feature>
<keyword evidence="4 5" id="KW-0472">Membrane</keyword>
<gene>
    <name evidence="7" type="ORF">G4P62_013470</name>
</gene>
<dbReference type="Proteomes" id="UP000822369">
    <property type="component" value="Chromosome 9"/>
</dbReference>
<evidence type="ECO:0000313" key="7">
    <source>
        <dbReference type="EMBL" id="KAF7215387.1"/>
    </source>
</evidence>
<dbReference type="InterPro" id="IPR020846">
    <property type="entry name" value="MFS_dom"/>
</dbReference>
<keyword evidence="2 5" id="KW-0812">Transmembrane</keyword>
<dbReference type="GO" id="GO:0022857">
    <property type="term" value="F:transmembrane transporter activity"/>
    <property type="evidence" value="ECO:0007669"/>
    <property type="project" value="InterPro"/>
</dbReference>
<evidence type="ECO:0000256" key="2">
    <source>
        <dbReference type="ARBA" id="ARBA00022692"/>
    </source>
</evidence>
<feature type="transmembrane region" description="Helical" evidence="5">
    <location>
        <begin position="12"/>
        <end position="30"/>
    </location>
</feature>
<dbReference type="SUPFAM" id="SSF103473">
    <property type="entry name" value="MFS general substrate transporter"/>
    <property type="match status" value="1"/>
</dbReference>
<sequence length="165" mass="18431">MSSLYGNPYLNHFLLATVEIPAYLVSWLLTQNFPRRLCFISFVLLGALALLCTQIVTDSHPAVIMFLVLLSKFGVLTGIGVLYVYSGELFPTVIRNTAMSSCAMFTRVGSSVSPYLMELVGIFEFLPSILMGALLLLSVLLCIFLPETFRQPLPDTIQQMPLMRW</sequence>
<protein>
    <submittedName>
        <fullName evidence="7">Solute carrier family 22 member 5-like</fullName>
    </submittedName>
</protein>
<comment type="caution">
    <text evidence="7">The sequence shown here is derived from an EMBL/GenBank/DDBJ whole genome shotgun (WGS) entry which is preliminary data.</text>
</comment>
<dbReference type="AlphaFoldDB" id="A0A9D2Y8C6"/>
<dbReference type="EMBL" id="JAAVVJ010000009">
    <property type="protein sequence ID" value="KAF7215387.1"/>
    <property type="molecule type" value="Genomic_DNA"/>
</dbReference>
<accession>A0A9D2Y8C6</accession>
<feature type="transmembrane region" description="Helical" evidence="5">
    <location>
        <begin position="37"/>
        <end position="56"/>
    </location>
</feature>
<dbReference type="GO" id="GO:0016020">
    <property type="term" value="C:membrane"/>
    <property type="evidence" value="ECO:0007669"/>
    <property type="project" value="UniProtKB-SubCell"/>
</dbReference>
<dbReference type="PROSITE" id="PS50850">
    <property type="entry name" value="MFS"/>
    <property type="match status" value="1"/>
</dbReference>
<evidence type="ECO:0000256" key="3">
    <source>
        <dbReference type="ARBA" id="ARBA00022989"/>
    </source>
</evidence>